<feature type="region of interest" description="Disordered" evidence="3">
    <location>
        <begin position="1"/>
        <end position="74"/>
    </location>
</feature>
<proteinExistence type="predicted"/>
<evidence type="ECO:0000256" key="3">
    <source>
        <dbReference type="SAM" id="MobiDB-lite"/>
    </source>
</evidence>
<sequence length="134" mass="16368">TNFAIQKESTVLCDQNPEQSKRNHTEDERRGNKKWKEREGEEKEVEGEERLEEEQEKEEKHEEQRPQKRSVSKPLMDTLWATFKLNKCPTRGDSQSLAFEFNMTAKQIKQWFRNRRKKYNKDMCKQKHKKRLKR</sequence>
<feature type="domain" description="Homeobox" evidence="4">
    <location>
        <begin position="62"/>
        <end position="122"/>
    </location>
</feature>
<comment type="subcellular location">
    <subcellularLocation>
        <location evidence="1 2">Nucleus</location>
    </subcellularLocation>
</comment>
<keyword evidence="1 2" id="KW-0238">DNA-binding</keyword>
<dbReference type="InParanoid" id="D2I1V5"/>
<feature type="compositionally biased region" description="Basic and acidic residues" evidence="3">
    <location>
        <begin position="57"/>
        <end position="66"/>
    </location>
</feature>
<dbReference type="PROSITE" id="PS50071">
    <property type="entry name" value="HOMEOBOX_2"/>
    <property type="match status" value="1"/>
</dbReference>
<feature type="compositionally biased region" description="Basic and acidic residues" evidence="3">
    <location>
        <begin position="19"/>
        <end position="41"/>
    </location>
</feature>
<dbReference type="InterPro" id="IPR001356">
    <property type="entry name" value="HD"/>
</dbReference>
<keyword evidence="1 2" id="KW-0371">Homeobox</keyword>
<dbReference type="SUPFAM" id="SSF46689">
    <property type="entry name" value="Homeodomain-like"/>
    <property type="match status" value="1"/>
</dbReference>
<name>D2I1V5_AILME</name>
<dbReference type="Pfam" id="PF00046">
    <property type="entry name" value="Homeodomain"/>
    <property type="match status" value="1"/>
</dbReference>
<dbReference type="SMART" id="SM00389">
    <property type="entry name" value="HOX"/>
    <property type="match status" value="1"/>
</dbReference>
<protein>
    <recommendedName>
        <fullName evidence="4">Homeobox domain-containing protein</fullName>
    </recommendedName>
</protein>
<evidence type="ECO:0000259" key="4">
    <source>
        <dbReference type="PROSITE" id="PS50071"/>
    </source>
</evidence>
<accession>D2I1V5</accession>
<gene>
    <name evidence="5" type="ORF">PANDA_019310</name>
</gene>
<dbReference type="Gene3D" id="1.10.10.60">
    <property type="entry name" value="Homeodomain-like"/>
    <property type="match status" value="1"/>
</dbReference>
<feature type="non-terminal residue" evidence="5">
    <location>
        <position position="134"/>
    </location>
</feature>
<dbReference type="InterPro" id="IPR009057">
    <property type="entry name" value="Homeodomain-like_sf"/>
</dbReference>
<feature type="compositionally biased region" description="Acidic residues" evidence="3">
    <location>
        <begin position="42"/>
        <end position="56"/>
    </location>
</feature>
<keyword evidence="1 2" id="KW-0539">Nucleus</keyword>
<dbReference type="AlphaFoldDB" id="D2I1V5"/>
<evidence type="ECO:0000256" key="1">
    <source>
        <dbReference type="PROSITE-ProRule" id="PRU00108"/>
    </source>
</evidence>
<feature type="non-terminal residue" evidence="5">
    <location>
        <position position="1"/>
    </location>
</feature>
<dbReference type="GO" id="GO:0003677">
    <property type="term" value="F:DNA binding"/>
    <property type="evidence" value="ECO:0007669"/>
    <property type="project" value="UniProtKB-UniRule"/>
</dbReference>
<feature type="DNA-binding region" description="Homeobox" evidence="1">
    <location>
        <begin position="64"/>
        <end position="123"/>
    </location>
</feature>
<organism evidence="5">
    <name type="scientific">Ailuropoda melanoleuca</name>
    <name type="common">Giant panda</name>
    <dbReference type="NCBI Taxonomy" id="9646"/>
    <lineage>
        <taxon>Eukaryota</taxon>
        <taxon>Metazoa</taxon>
        <taxon>Chordata</taxon>
        <taxon>Craniata</taxon>
        <taxon>Vertebrata</taxon>
        <taxon>Euteleostomi</taxon>
        <taxon>Mammalia</taxon>
        <taxon>Eutheria</taxon>
        <taxon>Laurasiatheria</taxon>
        <taxon>Carnivora</taxon>
        <taxon>Caniformia</taxon>
        <taxon>Ursidae</taxon>
        <taxon>Ailuropoda</taxon>
    </lineage>
</organism>
<dbReference type="GO" id="GO:0005634">
    <property type="term" value="C:nucleus"/>
    <property type="evidence" value="ECO:0007669"/>
    <property type="project" value="UniProtKB-SubCell"/>
</dbReference>
<dbReference type="EMBL" id="GL194054">
    <property type="protein sequence ID" value="EFB16568.1"/>
    <property type="molecule type" value="Genomic_DNA"/>
</dbReference>
<reference evidence="5" key="1">
    <citation type="journal article" date="2010" name="Nature">
        <title>The sequence and de novo assembly of the giant panda genome.</title>
        <authorList>
            <person name="Li R."/>
            <person name="Fan W."/>
            <person name="Tian G."/>
            <person name="Zhu H."/>
            <person name="He L."/>
            <person name="Cai J."/>
            <person name="Huang Q."/>
            <person name="Cai Q."/>
            <person name="Li B."/>
            <person name="Bai Y."/>
            <person name="Zhang Z."/>
            <person name="Zhang Y."/>
            <person name="Wang W."/>
            <person name="Li J."/>
            <person name="Wei F."/>
            <person name="Li H."/>
            <person name="Jian M."/>
            <person name="Li J."/>
            <person name="Zhang Z."/>
            <person name="Nielsen R."/>
            <person name="Li D."/>
            <person name="Gu W."/>
            <person name="Yang Z."/>
            <person name="Xuan Z."/>
            <person name="Ryder O.A."/>
            <person name="Leung F.C."/>
            <person name="Zhou Y."/>
            <person name="Cao J."/>
            <person name="Sun X."/>
            <person name="Fu Y."/>
            <person name="Fang X."/>
            <person name="Guo X."/>
            <person name="Wang B."/>
            <person name="Hou R."/>
            <person name="Shen F."/>
            <person name="Mu B."/>
            <person name="Ni P."/>
            <person name="Lin R."/>
            <person name="Qian W."/>
            <person name="Wang G."/>
            <person name="Yu C."/>
            <person name="Nie W."/>
            <person name="Wang J."/>
            <person name="Wu Z."/>
            <person name="Liang H."/>
            <person name="Min J."/>
            <person name="Wu Q."/>
            <person name="Cheng S."/>
            <person name="Ruan J."/>
            <person name="Wang M."/>
            <person name="Shi Z."/>
            <person name="Wen M."/>
            <person name="Liu B."/>
            <person name="Ren X."/>
            <person name="Zheng H."/>
            <person name="Dong D."/>
            <person name="Cook K."/>
            <person name="Shan G."/>
            <person name="Zhang H."/>
            <person name="Kosiol C."/>
            <person name="Xie X."/>
            <person name="Lu Z."/>
            <person name="Zheng H."/>
            <person name="Li Y."/>
            <person name="Steiner C.C."/>
            <person name="Lam T.T."/>
            <person name="Lin S."/>
            <person name="Zhang Q."/>
            <person name="Li G."/>
            <person name="Tian J."/>
            <person name="Gong T."/>
            <person name="Liu H."/>
            <person name="Zhang D."/>
            <person name="Fang L."/>
            <person name="Ye C."/>
            <person name="Zhang J."/>
            <person name="Hu W."/>
            <person name="Xu A."/>
            <person name="Ren Y."/>
            <person name="Zhang G."/>
            <person name="Bruford M.W."/>
            <person name="Li Q."/>
            <person name="Ma L."/>
            <person name="Guo Y."/>
            <person name="An N."/>
            <person name="Hu Y."/>
            <person name="Zheng Y."/>
            <person name="Shi Y."/>
            <person name="Li Z."/>
            <person name="Liu Q."/>
            <person name="Chen Y."/>
            <person name="Zhao J."/>
            <person name="Qu N."/>
            <person name="Zhao S."/>
            <person name="Tian F."/>
            <person name="Wang X."/>
            <person name="Wang H."/>
            <person name="Xu L."/>
            <person name="Liu X."/>
            <person name="Vinar T."/>
            <person name="Wang Y."/>
            <person name="Lam T.W."/>
            <person name="Yiu S.M."/>
            <person name="Liu S."/>
            <person name="Zhang H."/>
            <person name="Li D."/>
            <person name="Huang Y."/>
            <person name="Wang X."/>
            <person name="Yang G."/>
            <person name="Jiang Z."/>
            <person name="Wang J."/>
            <person name="Qin N."/>
            <person name="Li L."/>
            <person name="Li J."/>
            <person name="Bolund L."/>
            <person name="Kristiansen K."/>
            <person name="Wong G.K."/>
            <person name="Olson M."/>
            <person name="Zhang X."/>
            <person name="Li S."/>
            <person name="Yang H."/>
            <person name="Wang J."/>
            <person name="Wang J."/>
        </authorList>
    </citation>
    <scope>NUCLEOTIDE SEQUENCE [LARGE SCALE GENOMIC DNA]</scope>
</reference>
<evidence type="ECO:0000313" key="5">
    <source>
        <dbReference type="EMBL" id="EFB16568.1"/>
    </source>
</evidence>
<evidence type="ECO:0000256" key="2">
    <source>
        <dbReference type="RuleBase" id="RU000682"/>
    </source>
</evidence>
<dbReference type="CDD" id="cd00086">
    <property type="entry name" value="homeodomain"/>
    <property type="match status" value="1"/>
</dbReference>
<feature type="compositionally biased region" description="Polar residues" evidence="3">
    <location>
        <begin position="1"/>
        <end position="18"/>
    </location>
</feature>